<evidence type="ECO:0008006" key="3">
    <source>
        <dbReference type="Google" id="ProtNLM"/>
    </source>
</evidence>
<dbReference type="RefSeq" id="WP_096109713.1">
    <property type="nucleotide sequence ID" value="NZ_NVYO01000001.1"/>
</dbReference>
<name>A0A2A3TVV6_LEVBR</name>
<sequence>MSSYRDLTQLPLDKVNDLVIACDSSAGIGKKADDQVTIASSVMAAFTIRVPLLEFICHGVTPLAAVDTVGNEMYPTGQAVIQGIRDELAHAGFAGLSLNGSTEDNMTTQTTSVGVTLIGKLAHSDLVPATPEPLHVFQLGRPLVGDAVVAHINDIFSYDQVKAIRRFVGVQDMLPVGSKGIAYEVNQIAKTQQHPRLTWSVGVDQQQLTTSAGPATVVIVAVRESRRLPFTDRFPELLEIGRLEV</sequence>
<reference evidence="1 2" key="1">
    <citation type="submission" date="2017-09" db="EMBL/GenBank/DDBJ databases">
        <title>Genome sequence of Lactobacillus brevis D7.</title>
        <authorList>
            <person name="Kwon M.-S."/>
            <person name="Lim S.K."/>
            <person name="Choi H.-J."/>
        </authorList>
    </citation>
    <scope>NUCLEOTIDE SEQUENCE [LARGE SCALE GENOMIC DNA]</scope>
    <source>
        <strain evidence="1 2">D7</strain>
    </source>
</reference>
<dbReference type="EMBL" id="NVYO01000001">
    <property type="protein sequence ID" value="PBQ22990.1"/>
    <property type="molecule type" value="Genomic_DNA"/>
</dbReference>
<proteinExistence type="predicted"/>
<accession>A0A2A3TVV6</accession>
<comment type="caution">
    <text evidence="1">The sequence shown here is derived from an EMBL/GenBank/DDBJ whole genome shotgun (WGS) entry which is preliminary data.</text>
</comment>
<dbReference type="Proteomes" id="UP000217918">
    <property type="component" value="Unassembled WGS sequence"/>
</dbReference>
<organism evidence="1 2">
    <name type="scientific">Levilactobacillus brevis</name>
    <name type="common">Lactobacillus brevis</name>
    <dbReference type="NCBI Taxonomy" id="1580"/>
    <lineage>
        <taxon>Bacteria</taxon>
        <taxon>Bacillati</taxon>
        <taxon>Bacillota</taxon>
        <taxon>Bacilli</taxon>
        <taxon>Lactobacillales</taxon>
        <taxon>Lactobacillaceae</taxon>
        <taxon>Levilactobacillus</taxon>
    </lineage>
</organism>
<dbReference type="AlphaFoldDB" id="A0A2A3TVV6"/>
<evidence type="ECO:0000313" key="1">
    <source>
        <dbReference type="EMBL" id="PBQ22990.1"/>
    </source>
</evidence>
<gene>
    <name evidence="1" type="ORF">CNR29_02725</name>
</gene>
<protein>
    <recommendedName>
        <fullName evidence="3">Alpha-ribazole-5-phosphate synthase CblS for cobalamin biosynthesis</fullName>
    </recommendedName>
</protein>
<evidence type="ECO:0000313" key="2">
    <source>
        <dbReference type="Proteomes" id="UP000217918"/>
    </source>
</evidence>